<dbReference type="Proteomes" id="UP000030653">
    <property type="component" value="Unassembled WGS sequence"/>
</dbReference>
<dbReference type="HOGENOM" id="CLU_2885721_0_0_1"/>
<dbReference type="AlphaFoldDB" id="M5FRD7"/>
<reference evidence="2 3" key="1">
    <citation type="journal article" date="2012" name="Science">
        <title>The Paleozoic origin of enzymatic lignin decomposition reconstructed from 31 fungal genomes.</title>
        <authorList>
            <person name="Floudas D."/>
            <person name="Binder M."/>
            <person name="Riley R."/>
            <person name="Barry K."/>
            <person name="Blanchette R.A."/>
            <person name="Henrissat B."/>
            <person name="Martinez A.T."/>
            <person name="Otillar R."/>
            <person name="Spatafora J.W."/>
            <person name="Yadav J.S."/>
            <person name="Aerts A."/>
            <person name="Benoit I."/>
            <person name="Boyd A."/>
            <person name="Carlson A."/>
            <person name="Copeland A."/>
            <person name="Coutinho P.M."/>
            <person name="de Vries R.P."/>
            <person name="Ferreira P."/>
            <person name="Findley K."/>
            <person name="Foster B."/>
            <person name="Gaskell J."/>
            <person name="Glotzer D."/>
            <person name="Gorecki P."/>
            <person name="Heitman J."/>
            <person name="Hesse C."/>
            <person name="Hori C."/>
            <person name="Igarashi K."/>
            <person name="Jurgens J.A."/>
            <person name="Kallen N."/>
            <person name="Kersten P."/>
            <person name="Kohler A."/>
            <person name="Kuees U."/>
            <person name="Kumar T.K.A."/>
            <person name="Kuo A."/>
            <person name="LaButti K."/>
            <person name="Larrondo L.F."/>
            <person name="Lindquist E."/>
            <person name="Ling A."/>
            <person name="Lombard V."/>
            <person name="Lucas S."/>
            <person name="Lundell T."/>
            <person name="Martin R."/>
            <person name="McLaughlin D.J."/>
            <person name="Morgenstern I."/>
            <person name="Morin E."/>
            <person name="Murat C."/>
            <person name="Nagy L.G."/>
            <person name="Nolan M."/>
            <person name="Ohm R.A."/>
            <person name="Patyshakuliyeva A."/>
            <person name="Rokas A."/>
            <person name="Ruiz-Duenas F.J."/>
            <person name="Sabat G."/>
            <person name="Salamov A."/>
            <person name="Samejima M."/>
            <person name="Schmutz J."/>
            <person name="Slot J.C."/>
            <person name="St John F."/>
            <person name="Stenlid J."/>
            <person name="Sun H."/>
            <person name="Sun S."/>
            <person name="Syed K."/>
            <person name="Tsang A."/>
            <person name="Wiebenga A."/>
            <person name="Young D."/>
            <person name="Pisabarro A."/>
            <person name="Eastwood D.C."/>
            <person name="Martin F."/>
            <person name="Cullen D."/>
            <person name="Grigoriev I.V."/>
            <person name="Hibbett D.S."/>
        </authorList>
    </citation>
    <scope>NUCLEOTIDE SEQUENCE [LARGE SCALE GENOMIC DNA]</scope>
    <source>
        <strain evidence="2 3">DJM-731 SS1</strain>
    </source>
</reference>
<keyword evidence="3" id="KW-1185">Reference proteome</keyword>
<accession>M5FRD7</accession>
<dbReference type="GeneID" id="63684326"/>
<feature type="chain" id="PRO_5004067174" description="CBM1 domain-containing protein" evidence="1">
    <location>
        <begin position="21"/>
        <end position="63"/>
    </location>
</feature>
<dbReference type="EMBL" id="JH795876">
    <property type="protein sequence ID" value="EJT97534.1"/>
    <property type="molecule type" value="Genomic_DNA"/>
</dbReference>
<evidence type="ECO:0000256" key="1">
    <source>
        <dbReference type="SAM" id="SignalP"/>
    </source>
</evidence>
<gene>
    <name evidence="2" type="ORF">DACRYDRAFT_111581</name>
</gene>
<feature type="signal peptide" evidence="1">
    <location>
        <begin position="1"/>
        <end position="20"/>
    </location>
</feature>
<evidence type="ECO:0008006" key="4">
    <source>
        <dbReference type="Google" id="ProtNLM"/>
    </source>
</evidence>
<organism evidence="2 3">
    <name type="scientific">Dacryopinax primogenitus (strain DJM 731)</name>
    <name type="common">Brown rot fungus</name>
    <dbReference type="NCBI Taxonomy" id="1858805"/>
    <lineage>
        <taxon>Eukaryota</taxon>
        <taxon>Fungi</taxon>
        <taxon>Dikarya</taxon>
        <taxon>Basidiomycota</taxon>
        <taxon>Agaricomycotina</taxon>
        <taxon>Dacrymycetes</taxon>
        <taxon>Dacrymycetales</taxon>
        <taxon>Dacrymycetaceae</taxon>
        <taxon>Dacryopinax</taxon>
    </lineage>
</organism>
<sequence>MFIFRAAFAFIVATVAVVIGSPVNVETYACSKNPDAGLAPCPTQPVCPGDGHIFFYELDGTNA</sequence>
<dbReference type="RefSeq" id="XP_040624432.1">
    <property type="nucleotide sequence ID" value="XM_040769264.1"/>
</dbReference>
<evidence type="ECO:0000313" key="3">
    <source>
        <dbReference type="Proteomes" id="UP000030653"/>
    </source>
</evidence>
<protein>
    <recommendedName>
        <fullName evidence="4">CBM1 domain-containing protein</fullName>
    </recommendedName>
</protein>
<name>M5FRD7_DACPD</name>
<evidence type="ECO:0000313" key="2">
    <source>
        <dbReference type="EMBL" id="EJT97534.1"/>
    </source>
</evidence>
<proteinExistence type="predicted"/>
<keyword evidence="1" id="KW-0732">Signal</keyword>